<sequence length="324" mass="34948">MGRKATGKDHSEINLAIWGDDDWLDLTPPAQHLYFVLWTSPQLSYCGSGEWHAGRIAAMAKGWTVQAVEAAAAELSRDLFLIIDTNTDEFLLRSWIKHDGLWRKPNMAVSMANARAALASRTLRGVVVHEVQKIKARNEADAKANSDVIVSAGWQRDAVKELLSQKAIDPATLEPFTPGSTPSPTPSPTPPLTPGLTPGPMVKQGDGVNPPSNPGATPTPAPFSFSNSLGGYVSTEGHQEPPSRCPAHINHPNPPKCRDCADARRAHDAWAAARKRDELTLRRAIKSAREACTECDANGLIETPEGMVRCVFHEEPPAGLGVAL</sequence>
<feature type="compositionally biased region" description="Pro residues" evidence="1">
    <location>
        <begin position="211"/>
        <end position="221"/>
    </location>
</feature>
<evidence type="ECO:0000256" key="1">
    <source>
        <dbReference type="SAM" id="MobiDB-lite"/>
    </source>
</evidence>
<evidence type="ECO:0000313" key="2">
    <source>
        <dbReference type="EMBL" id="AKY02880.1"/>
    </source>
</evidence>
<gene>
    <name evidence="2" type="ORF">PHATNISS_70</name>
</gene>
<protein>
    <submittedName>
        <fullName evidence="2">DNA binding protein</fullName>
    </submittedName>
</protein>
<dbReference type="RefSeq" id="YP_009202587.1">
    <property type="nucleotide sequence ID" value="NC_028844.1"/>
</dbReference>
<feature type="compositionally biased region" description="Pro residues" evidence="1">
    <location>
        <begin position="181"/>
        <end position="193"/>
    </location>
</feature>
<proteinExistence type="predicted"/>
<dbReference type="Proteomes" id="UP000201885">
    <property type="component" value="Segment"/>
</dbReference>
<dbReference type="KEGG" id="vg:26629573"/>
<reference evidence="2 3" key="1">
    <citation type="submission" date="2015-07" db="EMBL/GenBank/DDBJ databases">
        <authorList>
            <person name="Veralli T.N."/>
            <person name="Brown M.A."/>
            <person name="Cisneros C.R."/>
            <person name="Greenhalgh A.J."/>
            <person name="Law J.M."/>
            <person name="Lederer M.J."/>
            <person name="Shah H.R."/>
            <person name="Situ C.Y."/>
            <person name="Totten M.C."/>
            <person name="Wenneker E.R."/>
            <person name="Williams M.K."/>
            <person name="Yuen A.H."/>
            <person name="Schildbach J.F."/>
            <person name="Serrano M.G."/>
            <person name="Buck G."/>
            <person name="Lee V."/>
            <person name="Wang Y."/>
            <person name="Carvalho R."/>
            <person name="Voegtly L."/>
            <person name="Shi R."/>
            <person name="Duckworth R."/>
            <person name="Johnson A."/>
            <person name="Loviza R."/>
            <person name="Walstead R."/>
            <person name="Shah Z."/>
            <person name="Kiflezghi M."/>
            <person name="Wade K."/>
            <person name="Delesalle V.A."/>
            <person name="Bradley K.W."/>
            <person name="Asai D.J."/>
            <person name="Bowman C.A."/>
            <person name="Russell D.A."/>
            <person name="Pope W.H."/>
            <person name="Jacobs-Sera D."/>
            <person name="Hendrix R.W."/>
            <person name="Hatfull G.F."/>
        </authorList>
    </citation>
    <scope>NUCLEOTIDE SEQUENCE [LARGE SCALE GENOMIC DNA]</scope>
</reference>
<name>A0A0K1Y6Y5_9CAUD</name>
<organism evidence="2 3">
    <name type="scientific">Mycobacterium phage Phatniss</name>
    <dbReference type="NCBI Taxonomy" id="1698356"/>
    <lineage>
        <taxon>Viruses</taxon>
        <taxon>Duplodnaviria</taxon>
        <taxon>Heunggongvirae</taxon>
        <taxon>Uroviricota</taxon>
        <taxon>Caudoviricetes</taxon>
        <taxon>Gracegardnervirinae</taxon>
        <taxon>Cheoctovirus</taxon>
        <taxon>Cheoctovirus phatniss</taxon>
    </lineage>
</organism>
<dbReference type="OrthoDB" id="5119at10239"/>
<accession>A0A0K1Y6Y5</accession>
<keyword evidence="3" id="KW-1185">Reference proteome</keyword>
<evidence type="ECO:0000313" key="3">
    <source>
        <dbReference type="Proteomes" id="UP000201885"/>
    </source>
</evidence>
<feature type="region of interest" description="Disordered" evidence="1">
    <location>
        <begin position="169"/>
        <end position="250"/>
    </location>
</feature>
<dbReference type="GeneID" id="26629573"/>
<dbReference type="EMBL" id="KT279576">
    <property type="protein sequence ID" value="AKY02880.1"/>
    <property type="molecule type" value="Genomic_DNA"/>
</dbReference>